<dbReference type="OMA" id="IHPLTAD"/>
<dbReference type="InterPro" id="IPR051693">
    <property type="entry name" value="UPF0046_metallophosphoest"/>
</dbReference>
<proteinExistence type="predicted"/>
<dbReference type="EMBL" id="CAJJDP010000104">
    <property type="protein sequence ID" value="CAD8193524.1"/>
    <property type="molecule type" value="Genomic_DNA"/>
</dbReference>
<dbReference type="GO" id="GO:0016787">
    <property type="term" value="F:hydrolase activity"/>
    <property type="evidence" value="ECO:0007669"/>
    <property type="project" value="InterPro"/>
</dbReference>
<comment type="caution">
    <text evidence="2">The sequence shown here is derived from an EMBL/GenBank/DDBJ whole genome shotgun (WGS) entry which is preliminary data.</text>
</comment>
<evidence type="ECO:0000259" key="1">
    <source>
        <dbReference type="Pfam" id="PF00149"/>
    </source>
</evidence>
<dbReference type="InterPro" id="IPR004843">
    <property type="entry name" value="Calcineurin-like_PHP"/>
</dbReference>
<accession>A0A8S1WTS6</accession>
<dbReference type="PANTHER" id="PTHR12905">
    <property type="entry name" value="METALLOPHOSPHOESTERASE"/>
    <property type="match status" value="1"/>
</dbReference>
<dbReference type="Proteomes" id="UP000683925">
    <property type="component" value="Unassembled WGS sequence"/>
</dbReference>
<keyword evidence="3" id="KW-1185">Reference proteome</keyword>
<dbReference type="PANTHER" id="PTHR12905:SF0">
    <property type="entry name" value="CALCINEURIN-LIKE PHOSPHOESTERASE DOMAIN-CONTAINING PROTEIN"/>
    <property type="match status" value="1"/>
</dbReference>
<evidence type="ECO:0000313" key="2">
    <source>
        <dbReference type="EMBL" id="CAD8193524.1"/>
    </source>
</evidence>
<evidence type="ECO:0000313" key="3">
    <source>
        <dbReference type="Proteomes" id="UP000683925"/>
    </source>
</evidence>
<protein>
    <recommendedName>
        <fullName evidence="1">Calcineurin-like phosphoesterase domain-containing protein</fullName>
    </recommendedName>
</protein>
<reference evidence="2" key="1">
    <citation type="submission" date="2021-01" db="EMBL/GenBank/DDBJ databases">
        <authorList>
            <consortium name="Genoscope - CEA"/>
            <person name="William W."/>
        </authorList>
    </citation>
    <scope>NUCLEOTIDE SEQUENCE</scope>
</reference>
<feature type="domain" description="Calcineurin-like phosphoesterase" evidence="1">
    <location>
        <begin position="6"/>
        <end position="199"/>
    </location>
</feature>
<dbReference type="OrthoDB" id="630188at2759"/>
<organism evidence="2 3">
    <name type="scientific">Paramecium octaurelia</name>
    <dbReference type="NCBI Taxonomy" id="43137"/>
    <lineage>
        <taxon>Eukaryota</taxon>
        <taxon>Sar</taxon>
        <taxon>Alveolata</taxon>
        <taxon>Ciliophora</taxon>
        <taxon>Intramacronucleata</taxon>
        <taxon>Oligohymenophorea</taxon>
        <taxon>Peniculida</taxon>
        <taxon>Parameciidae</taxon>
        <taxon>Paramecium</taxon>
    </lineage>
</organism>
<dbReference type="CDD" id="cd07379">
    <property type="entry name" value="MPP_239FB"/>
    <property type="match status" value="1"/>
</dbReference>
<dbReference type="Pfam" id="PF00149">
    <property type="entry name" value="Metallophos"/>
    <property type="match status" value="1"/>
</dbReference>
<name>A0A8S1WTS6_PAROT</name>
<gene>
    <name evidence="2" type="ORF">POCTA_138.1.T1040189</name>
</gene>
<dbReference type="AlphaFoldDB" id="A0A8S1WTS6"/>
<sequence>MDNPLTFVCISDTHSQFIDIPQGDVFIHCGDFSTHGEYKEVNVFIDWLKALPFKYKVVIAGNHDIFLDIEKYENQLRNRFHKRYAPMDHIKLKEELKQSCIYLENSSVVIEGYKIWGSPYSPTIPYNPWAFQVEPEEGEKFWKIMEEGSDIVLTHGAPLGHSSYVTSYEPTEGEWGDEALANRIKEVKPLYHIFGHVHEGYGMTEENGTKYINCAILDERYKLAEKAYVFQLPRRVVPENESIKQQL</sequence>